<evidence type="ECO:0000313" key="1">
    <source>
        <dbReference type="EMBL" id="KAF2010354.1"/>
    </source>
</evidence>
<accession>A0A6A5XC47</accession>
<dbReference type="Proteomes" id="UP000799778">
    <property type="component" value="Unassembled WGS sequence"/>
</dbReference>
<sequence>MYARIYYKTHITIRTKTRSFSRSPLSFPPSATPNYQTYGIANTRKREAEAEKIYAPRRRRACIVSFPFTLSLPTRQFGSPLNEQPESCMMILLLLILLHYEVL</sequence>
<dbReference type="GeneID" id="54291803"/>
<gene>
    <name evidence="1" type="ORF">BU24DRAFT_56798</name>
</gene>
<dbReference type="RefSeq" id="XP_033378693.1">
    <property type="nucleotide sequence ID" value="XM_033534406.1"/>
</dbReference>
<protein>
    <submittedName>
        <fullName evidence="1">Uncharacterized protein</fullName>
    </submittedName>
</protein>
<evidence type="ECO:0000313" key="2">
    <source>
        <dbReference type="Proteomes" id="UP000799778"/>
    </source>
</evidence>
<name>A0A6A5XC47_9PLEO</name>
<organism evidence="1 2">
    <name type="scientific">Aaosphaeria arxii CBS 175.79</name>
    <dbReference type="NCBI Taxonomy" id="1450172"/>
    <lineage>
        <taxon>Eukaryota</taxon>
        <taxon>Fungi</taxon>
        <taxon>Dikarya</taxon>
        <taxon>Ascomycota</taxon>
        <taxon>Pezizomycotina</taxon>
        <taxon>Dothideomycetes</taxon>
        <taxon>Pleosporomycetidae</taxon>
        <taxon>Pleosporales</taxon>
        <taxon>Pleosporales incertae sedis</taxon>
        <taxon>Aaosphaeria</taxon>
    </lineage>
</organism>
<keyword evidence="2" id="KW-1185">Reference proteome</keyword>
<dbReference type="EMBL" id="ML978076">
    <property type="protein sequence ID" value="KAF2010354.1"/>
    <property type="molecule type" value="Genomic_DNA"/>
</dbReference>
<proteinExistence type="predicted"/>
<dbReference type="AlphaFoldDB" id="A0A6A5XC47"/>
<reference evidence="1" key="1">
    <citation type="journal article" date="2020" name="Stud. Mycol.">
        <title>101 Dothideomycetes genomes: a test case for predicting lifestyles and emergence of pathogens.</title>
        <authorList>
            <person name="Haridas S."/>
            <person name="Albert R."/>
            <person name="Binder M."/>
            <person name="Bloem J."/>
            <person name="Labutti K."/>
            <person name="Salamov A."/>
            <person name="Andreopoulos B."/>
            <person name="Baker S."/>
            <person name="Barry K."/>
            <person name="Bills G."/>
            <person name="Bluhm B."/>
            <person name="Cannon C."/>
            <person name="Castanera R."/>
            <person name="Culley D."/>
            <person name="Daum C."/>
            <person name="Ezra D."/>
            <person name="Gonzalez J."/>
            <person name="Henrissat B."/>
            <person name="Kuo A."/>
            <person name="Liang C."/>
            <person name="Lipzen A."/>
            <person name="Lutzoni F."/>
            <person name="Magnuson J."/>
            <person name="Mondo S."/>
            <person name="Nolan M."/>
            <person name="Ohm R."/>
            <person name="Pangilinan J."/>
            <person name="Park H.-J."/>
            <person name="Ramirez L."/>
            <person name="Alfaro M."/>
            <person name="Sun H."/>
            <person name="Tritt A."/>
            <person name="Yoshinaga Y."/>
            <person name="Zwiers L.-H."/>
            <person name="Turgeon B."/>
            <person name="Goodwin S."/>
            <person name="Spatafora J."/>
            <person name="Crous P."/>
            <person name="Grigoriev I."/>
        </authorList>
    </citation>
    <scope>NUCLEOTIDE SEQUENCE</scope>
    <source>
        <strain evidence="1">CBS 175.79</strain>
    </source>
</reference>